<evidence type="ECO:0000313" key="2">
    <source>
        <dbReference type="Proteomes" id="UP000011115"/>
    </source>
</evidence>
<dbReference type="InParanoid" id="M1APR6"/>
<dbReference type="EnsemblPlants" id="PGSC0003DMT400027515">
    <property type="protein sequence ID" value="PGSC0003DMT400027515"/>
    <property type="gene ID" value="PGSC0003DMG400010605"/>
</dbReference>
<accession>M1APR6</accession>
<dbReference type="PaxDb" id="4113-PGSC0003DMT400027515"/>
<keyword evidence="2" id="KW-1185">Reference proteome</keyword>
<reference evidence="2" key="1">
    <citation type="journal article" date="2011" name="Nature">
        <title>Genome sequence and analysis of the tuber crop potato.</title>
        <authorList>
            <consortium name="The Potato Genome Sequencing Consortium"/>
        </authorList>
    </citation>
    <scope>NUCLEOTIDE SEQUENCE [LARGE SCALE GENOMIC DNA]</scope>
    <source>
        <strain evidence="2">cv. DM1-3 516 R44</strain>
    </source>
</reference>
<evidence type="ECO:0000313" key="1">
    <source>
        <dbReference type="EnsemblPlants" id="PGSC0003DMT400027515"/>
    </source>
</evidence>
<protein>
    <submittedName>
        <fullName evidence="1">Uncharacterized protein</fullName>
    </submittedName>
</protein>
<dbReference type="AlphaFoldDB" id="M1APR6"/>
<name>M1APR6_SOLTU</name>
<sequence length="62" mass="6911">MGDGRSGSIHSSLGATWFHLKATRTDSQLLADAFLMKSYKFERDVAEKTTTNRRVLIHASKA</sequence>
<organism evidence="1 2">
    <name type="scientific">Solanum tuberosum</name>
    <name type="common">Potato</name>
    <dbReference type="NCBI Taxonomy" id="4113"/>
    <lineage>
        <taxon>Eukaryota</taxon>
        <taxon>Viridiplantae</taxon>
        <taxon>Streptophyta</taxon>
        <taxon>Embryophyta</taxon>
        <taxon>Tracheophyta</taxon>
        <taxon>Spermatophyta</taxon>
        <taxon>Magnoliopsida</taxon>
        <taxon>eudicotyledons</taxon>
        <taxon>Gunneridae</taxon>
        <taxon>Pentapetalae</taxon>
        <taxon>asterids</taxon>
        <taxon>lamiids</taxon>
        <taxon>Solanales</taxon>
        <taxon>Solanaceae</taxon>
        <taxon>Solanoideae</taxon>
        <taxon>Solaneae</taxon>
        <taxon>Solanum</taxon>
    </lineage>
</organism>
<dbReference type="HOGENOM" id="CLU_2908573_0_0_1"/>
<dbReference type="Gramene" id="PGSC0003DMT400027515">
    <property type="protein sequence ID" value="PGSC0003DMT400027515"/>
    <property type="gene ID" value="PGSC0003DMG400010605"/>
</dbReference>
<proteinExistence type="predicted"/>
<reference evidence="1" key="2">
    <citation type="submission" date="2015-06" db="UniProtKB">
        <authorList>
            <consortium name="EnsemblPlants"/>
        </authorList>
    </citation>
    <scope>IDENTIFICATION</scope>
    <source>
        <strain evidence="1">DM1-3 516 R44</strain>
    </source>
</reference>
<dbReference type="Proteomes" id="UP000011115">
    <property type="component" value="Unassembled WGS sequence"/>
</dbReference>